<name>A0A7W4WDZ7_9GAMM</name>
<evidence type="ECO:0000313" key="1">
    <source>
        <dbReference type="EMBL" id="MBB3062469.1"/>
    </source>
</evidence>
<dbReference type="InterPro" id="IPR018531">
    <property type="entry name" value="DUF1993"/>
</dbReference>
<dbReference type="PANTHER" id="PTHR36922">
    <property type="entry name" value="BLL2446 PROTEIN"/>
    <property type="match status" value="1"/>
</dbReference>
<protein>
    <recommendedName>
        <fullName evidence="3">DUF1993 domain-containing protein</fullName>
    </recommendedName>
</protein>
<reference evidence="1 2" key="1">
    <citation type="submission" date="2020-08" db="EMBL/GenBank/DDBJ databases">
        <title>Genomic Encyclopedia of Type Strains, Phase III (KMG-III): the genomes of soil and plant-associated and newly described type strains.</title>
        <authorList>
            <person name="Whitman W."/>
        </authorList>
    </citation>
    <scope>NUCLEOTIDE SEQUENCE [LARGE SCALE GENOMIC DNA]</scope>
    <source>
        <strain evidence="1 2">CECT 8799</strain>
    </source>
</reference>
<dbReference type="Gene3D" id="1.20.120.450">
    <property type="entry name" value="dinb family like domain"/>
    <property type="match status" value="1"/>
</dbReference>
<dbReference type="EMBL" id="JACHWZ010000016">
    <property type="protein sequence ID" value="MBB3062469.1"/>
    <property type="molecule type" value="Genomic_DNA"/>
</dbReference>
<comment type="caution">
    <text evidence="1">The sequence shown here is derived from an EMBL/GenBank/DDBJ whole genome shotgun (WGS) entry which is preliminary data.</text>
</comment>
<dbReference type="SUPFAM" id="SSF109854">
    <property type="entry name" value="DinB/YfiT-like putative metalloenzymes"/>
    <property type="match status" value="1"/>
</dbReference>
<accession>A0A7W4WDZ7</accession>
<evidence type="ECO:0008006" key="3">
    <source>
        <dbReference type="Google" id="ProtNLM"/>
    </source>
</evidence>
<proteinExistence type="predicted"/>
<gene>
    <name evidence="1" type="ORF">FHS09_003318</name>
</gene>
<organism evidence="1 2">
    <name type="scientific">Microbulbifer rhizosphaerae</name>
    <dbReference type="NCBI Taxonomy" id="1562603"/>
    <lineage>
        <taxon>Bacteria</taxon>
        <taxon>Pseudomonadati</taxon>
        <taxon>Pseudomonadota</taxon>
        <taxon>Gammaproteobacteria</taxon>
        <taxon>Cellvibrionales</taxon>
        <taxon>Microbulbiferaceae</taxon>
        <taxon>Microbulbifer</taxon>
    </lineage>
</organism>
<dbReference type="RefSeq" id="WP_183461797.1">
    <property type="nucleotide sequence ID" value="NZ_JACHWZ010000016.1"/>
</dbReference>
<dbReference type="PANTHER" id="PTHR36922:SF1">
    <property type="entry name" value="DUF1993 DOMAIN-CONTAINING PROTEIN"/>
    <property type="match status" value="1"/>
</dbReference>
<keyword evidence="2" id="KW-1185">Reference proteome</keyword>
<dbReference type="InterPro" id="IPR034660">
    <property type="entry name" value="DinB/YfiT-like"/>
</dbReference>
<dbReference type="Pfam" id="PF09351">
    <property type="entry name" value="DUF1993"/>
    <property type="match status" value="1"/>
</dbReference>
<dbReference type="Proteomes" id="UP000535937">
    <property type="component" value="Unassembled WGS sequence"/>
</dbReference>
<dbReference type="AlphaFoldDB" id="A0A7W4WDZ7"/>
<evidence type="ECO:0000313" key="2">
    <source>
        <dbReference type="Proteomes" id="UP000535937"/>
    </source>
</evidence>
<sequence>MSLSLRALCPLARIDLPRLAEAGDYAQQGSLVEQAIAFIRKILQEAYEGFEERPVSVRAGFADLDSNGRDFLSLYALPNFLFHYSMTYAILRVEGVPIGKRDFDAFHDYPVGFTFSG</sequence>